<dbReference type="PRINTS" id="PR00133">
    <property type="entry name" value="GLHYDRLASE3"/>
</dbReference>
<dbReference type="EMBL" id="SJPR01000009">
    <property type="protein sequence ID" value="TWT92894.1"/>
    <property type="molecule type" value="Genomic_DNA"/>
</dbReference>
<evidence type="ECO:0000256" key="1">
    <source>
        <dbReference type="ARBA" id="ARBA00005336"/>
    </source>
</evidence>
<dbReference type="SUPFAM" id="SSF51445">
    <property type="entry name" value="(Trans)glycosidases"/>
    <property type="match status" value="1"/>
</dbReference>
<dbReference type="GO" id="GO:0009044">
    <property type="term" value="F:xylan 1,4-beta-xylosidase activity"/>
    <property type="evidence" value="ECO:0007669"/>
    <property type="project" value="InterPro"/>
</dbReference>
<keyword evidence="3 4" id="KW-0378">Hydrolase</keyword>
<dbReference type="InterPro" id="IPR013783">
    <property type="entry name" value="Ig-like_fold"/>
</dbReference>
<comment type="caution">
    <text evidence="6">The sequence shown here is derived from an EMBL/GenBank/DDBJ whole genome shotgun (WGS) entry which is preliminary data.</text>
</comment>
<dbReference type="Gene3D" id="2.60.40.10">
    <property type="entry name" value="Immunoglobulins"/>
    <property type="match status" value="1"/>
</dbReference>
<dbReference type="InterPro" id="IPR001764">
    <property type="entry name" value="Glyco_hydro_3_N"/>
</dbReference>
<dbReference type="InterPro" id="IPR002772">
    <property type="entry name" value="Glyco_hydro_3_C"/>
</dbReference>
<dbReference type="GO" id="GO:0045493">
    <property type="term" value="P:xylan catabolic process"/>
    <property type="evidence" value="ECO:0007669"/>
    <property type="project" value="InterPro"/>
</dbReference>
<dbReference type="InterPro" id="IPR036962">
    <property type="entry name" value="Glyco_hydro_3_N_sf"/>
</dbReference>
<keyword evidence="7" id="KW-1185">Reference proteome</keyword>
<evidence type="ECO:0000259" key="5">
    <source>
        <dbReference type="SMART" id="SM01217"/>
    </source>
</evidence>
<accession>A0A5C5ZZA2</accession>
<dbReference type="InterPro" id="IPR036881">
    <property type="entry name" value="Glyco_hydro_3_C_sf"/>
</dbReference>
<dbReference type="EC" id="3.2.1.21" evidence="6"/>
<dbReference type="Pfam" id="PF00933">
    <property type="entry name" value="Glyco_hydro_3"/>
    <property type="match status" value="1"/>
</dbReference>
<reference evidence="6 7" key="1">
    <citation type="submission" date="2019-02" db="EMBL/GenBank/DDBJ databases">
        <title>Deep-cultivation of Planctomycetes and their phenomic and genomic characterization uncovers novel biology.</title>
        <authorList>
            <person name="Wiegand S."/>
            <person name="Jogler M."/>
            <person name="Boedeker C."/>
            <person name="Pinto D."/>
            <person name="Vollmers J."/>
            <person name="Rivas-Marin E."/>
            <person name="Kohn T."/>
            <person name="Peeters S.H."/>
            <person name="Heuer A."/>
            <person name="Rast P."/>
            <person name="Oberbeckmann S."/>
            <person name="Bunk B."/>
            <person name="Jeske O."/>
            <person name="Meyerdierks A."/>
            <person name="Storesund J.E."/>
            <person name="Kallscheuer N."/>
            <person name="Luecker S."/>
            <person name="Lage O.M."/>
            <person name="Pohl T."/>
            <person name="Merkel B.J."/>
            <person name="Hornburger P."/>
            <person name="Mueller R.-W."/>
            <person name="Bruemmer F."/>
            <person name="Labrenz M."/>
            <person name="Spormann A.M."/>
            <person name="Op Den Camp H."/>
            <person name="Overmann J."/>
            <person name="Amann R."/>
            <person name="Jetten M.S.M."/>
            <person name="Mascher T."/>
            <person name="Medema M.H."/>
            <person name="Devos D.P."/>
            <person name="Kaster A.-K."/>
            <person name="Ovreas L."/>
            <person name="Rohde M."/>
            <person name="Galperin M.Y."/>
            <person name="Jogler C."/>
        </authorList>
    </citation>
    <scope>NUCLEOTIDE SEQUENCE [LARGE SCALE GENOMIC DNA]</scope>
    <source>
        <strain evidence="6 7">Pla108</strain>
    </source>
</reference>
<keyword evidence="4 6" id="KW-0326">Glycosidase</keyword>
<name>A0A5C5ZZA2_9BACT</name>
<dbReference type="SMART" id="SM01217">
    <property type="entry name" value="Fn3_like"/>
    <property type="match status" value="1"/>
</dbReference>
<dbReference type="Gene3D" id="3.20.20.300">
    <property type="entry name" value="Glycoside hydrolase, family 3, N-terminal domain"/>
    <property type="match status" value="1"/>
</dbReference>
<dbReference type="FunFam" id="2.60.40.10:FF:000495">
    <property type="entry name" value="Periplasmic beta-glucosidase"/>
    <property type="match status" value="1"/>
</dbReference>
<dbReference type="Gene3D" id="3.40.50.1700">
    <property type="entry name" value="Glycoside hydrolase family 3 C-terminal domain"/>
    <property type="match status" value="1"/>
</dbReference>
<dbReference type="GO" id="GO:0031222">
    <property type="term" value="P:arabinan catabolic process"/>
    <property type="evidence" value="ECO:0007669"/>
    <property type="project" value="TreeGrafter"/>
</dbReference>
<dbReference type="PANTHER" id="PTHR42721:SF3">
    <property type="entry name" value="BETA-D-XYLOSIDASE 5-RELATED"/>
    <property type="match status" value="1"/>
</dbReference>
<organism evidence="6 7">
    <name type="scientific">Botrimarina colliarenosi</name>
    <dbReference type="NCBI Taxonomy" id="2528001"/>
    <lineage>
        <taxon>Bacteria</taxon>
        <taxon>Pseudomonadati</taxon>
        <taxon>Planctomycetota</taxon>
        <taxon>Planctomycetia</taxon>
        <taxon>Pirellulales</taxon>
        <taxon>Lacipirellulaceae</taxon>
        <taxon>Botrimarina</taxon>
    </lineage>
</organism>
<dbReference type="OrthoDB" id="9805821at2"/>
<dbReference type="InterPro" id="IPR044993">
    <property type="entry name" value="BXL"/>
</dbReference>
<dbReference type="InterPro" id="IPR026891">
    <property type="entry name" value="Fn3-like"/>
</dbReference>
<dbReference type="PANTHER" id="PTHR42721">
    <property type="entry name" value="SUGAR HYDROLASE-RELATED"/>
    <property type="match status" value="1"/>
</dbReference>
<dbReference type="AlphaFoldDB" id="A0A5C5ZZA2"/>
<dbReference type="SUPFAM" id="SSF52279">
    <property type="entry name" value="Beta-D-glucan exohydrolase, C-terminal domain"/>
    <property type="match status" value="1"/>
</dbReference>
<dbReference type="Pfam" id="PF01915">
    <property type="entry name" value="Glyco_hydro_3_C"/>
    <property type="match status" value="1"/>
</dbReference>
<gene>
    <name evidence="6" type="primary">bglX_3</name>
    <name evidence="6" type="ORF">Pla108_40340</name>
</gene>
<dbReference type="Proteomes" id="UP000317421">
    <property type="component" value="Unassembled WGS sequence"/>
</dbReference>
<dbReference type="Pfam" id="PF14310">
    <property type="entry name" value="Fn3-like"/>
    <property type="match status" value="1"/>
</dbReference>
<dbReference type="RefSeq" id="WP_146446708.1">
    <property type="nucleotide sequence ID" value="NZ_SJPR01000009.1"/>
</dbReference>
<dbReference type="GO" id="GO:0046556">
    <property type="term" value="F:alpha-L-arabinofuranosidase activity"/>
    <property type="evidence" value="ECO:0007669"/>
    <property type="project" value="TreeGrafter"/>
</dbReference>
<feature type="domain" description="Fibronectin type III-like" evidence="5">
    <location>
        <begin position="683"/>
        <end position="752"/>
    </location>
</feature>
<sequence length="768" mass="83485">MPVALAKAAYLDATLPIADRVVDLLGRMTLEEKAAQMACVWNEKVDKLLGPDGGFSPERAAEHFGHGEGLGQVGRPGDAHGGASPAEFAKLTNDIQRYFLENSRLGIPVLFHDECLHGLVARDATSFAQPIGLAAAFNPELVRRVYEITARESRACGVHQALAPVVDVARDPRWGRVEETFGEDPHLVAELGVAAVRGFQGDREVGAADRVICTLKHFAAHGQPESGNNCAPVSVSERHLRETFLHPFERAIREGGAMSVMASYNEIDGVPSHASRWLLQTVLREEWDFDGTVVSDYYAIRELWDRPDLYGHHVAANREEAAALAIRAGVNIELPEPDCYTVVADLVRDGAVAEAEIDELVGKLLAHKFQLGLFENPYVEPEHAKTVVGCEEHAAVALESARQVITLLKNDGGVLPLDTGKVRTVAVIGPNAHRTVLGGYSGVPKEFVTVFDGLRAAFGAEAEVLYAEGCQITIGGGWFEDEVVPSNAEEDRRLIAEAVELAKRADLVVLVVGGNEQTSREAWMANHLGDRTDLDMVGRQDELVDALHGVGKPIVSLLFNGRPLAVNNLAEKSAALLECWYLGQAAGTAVADVLLGRHNPGGKLPITIPRSVGHLPAYYNHRPSARRGYLFDEVTPLYPFGYGLSYTTFELGALTLDDESIAVGESTQLRVTVTNTGQRAGAQVVQLYIRDLVSSVTRPVRELKGFQRVELEPNQSQEVVFPITADRLAFWNLDKQFVVEPGDFELFVGFDCGASQSQRLSVLPSLSN</sequence>
<keyword evidence="2" id="KW-0732">Signal</keyword>
<evidence type="ECO:0000313" key="7">
    <source>
        <dbReference type="Proteomes" id="UP000317421"/>
    </source>
</evidence>
<dbReference type="InterPro" id="IPR017853">
    <property type="entry name" value="GH"/>
</dbReference>
<evidence type="ECO:0000313" key="6">
    <source>
        <dbReference type="EMBL" id="TWT92894.1"/>
    </source>
</evidence>
<evidence type="ECO:0000256" key="2">
    <source>
        <dbReference type="ARBA" id="ARBA00022729"/>
    </source>
</evidence>
<protein>
    <submittedName>
        <fullName evidence="6">Periplasmic beta-glucosidase</fullName>
        <ecNumber evidence="6">3.2.1.21</ecNumber>
    </submittedName>
</protein>
<dbReference type="GO" id="GO:0008422">
    <property type="term" value="F:beta-glucosidase activity"/>
    <property type="evidence" value="ECO:0007669"/>
    <property type="project" value="UniProtKB-EC"/>
</dbReference>
<comment type="similarity">
    <text evidence="1 4">Belongs to the glycosyl hydrolase 3 family.</text>
</comment>
<proteinExistence type="inferred from homology"/>
<evidence type="ECO:0000256" key="3">
    <source>
        <dbReference type="ARBA" id="ARBA00022801"/>
    </source>
</evidence>
<evidence type="ECO:0000256" key="4">
    <source>
        <dbReference type="RuleBase" id="RU361161"/>
    </source>
</evidence>
<dbReference type="InterPro" id="IPR019800">
    <property type="entry name" value="Glyco_hydro_3_AS"/>
</dbReference>
<dbReference type="PROSITE" id="PS00775">
    <property type="entry name" value="GLYCOSYL_HYDROL_F3"/>
    <property type="match status" value="1"/>
</dbReference>